<dbReference type="Gene3D" id="3.10.20.310">
    <property type="entry name" value="membrane protein fhac"/>
    <property type="match status" value="2"/>
</dbReference>
<dbReference type="Pfam" id="PF01103">
    <property type="entry name" value="Omp85"/>
    <property type="match status" value="1"/>
</dbReference>
<evidence type="ECO:0000256" key="3">
    <source>
        <dbReference type="ARBA" id="ARBA00015419"/>
    </source>
</evidence>
<dbReference type="OrthoDB" id="9769707at2"/>
<evidence type="ECO:0000256" key="4">
    <source>
        <dbReference type="ARBA" id="ARBA00022452"/>
    </source>
</evidence>
<dbReference type="InterPro" id="IPR039910">
    <property type="entry name" value="D15-like"/>
</dbReference>
<evidence type="ECO:0000256" key="7">
    <source>
        <dbReference type="ARBA" id="ARBA00093548"/>
    </source>
</evidence>
<dbReference type="InterPro" id="IPR010827">
    <property type="entry name" value="BamA/TamA_POTRA"/>
</dbReference>
<comment type="caution">
    <text evidence="12">The sequence shown here is derived from an EMBL/GenBank/DDBJ whole genome shotgun (WGS) entry which is preliminary data.</text>
</comment>
<comment type="subcellular location">
    <subcellularLocation>
        <location evidence="1">Cell outer membrane</location>
    </subcellularLocation>
</comment>
<keyword evidence="5" id="KW-0472">Membrane</keyword>
<dbReference type="Gene3D" id="2.40.160.50">
    <property type="entry name" value="membrane protein fhac: a member of the omp85/tpsb transporter family"/>
    <property type="match status" value="1"/>
</dbReference>
<accession>A0A4R6FCJ5</accession>
<organism evidence="12 13">
    <name type="scientific">Stakelama pacifica</name>
    <dbReference type="NCBI Taxonomy" id="517720"/>
    <lineage>
        <taxon>Bacteria</taxon>
        <taxon>Pseudomonadati</taxon>
        <taxon>Pseudomonadota</taxon>
        <taxon>Alphaproteobacteria</taxon>
        <taxon>Sphingomonadales</taxon>
        <taxon>Sphingomonadaceae</taxon>
        <taxon>Stakelama</taxon>
    </lineage>
</organism>
<dbReference type="RefSeq" id="WP_133496834.1">
    <property type="nucleotide sequence ID" value="NZ_BMLU01000014.1"/>
</dbReference>
<name>A0A4R6FCJ5_9SPHN</name>
<feature type="region of interest" description="Disordered" evidence="8">
    <location>
        <begin position="29"/>
        <end position="65"/>
    </location>
</feature>
<dbReference type="AlphaFoldDB" id="A0A4R6FCJ5"/>
<evidence type="ECO:0000313" key="13">
    <source>
        <dbReference type="Proteomes" id="UP000295493"/>
    </source>
</evidence>
<feature type="domain" description="TamA POTRA" evidence="11">
    <location>
        <begin position="93"/>
        <end position="173"/>
    </location>
</feature>
<feature type="domain" description="POTRA" evidence="10">
    <location>
        <begin position="177"/>
        <end position="258"/>
    </location>
</feature>
<dbReference type="PANTHER" id="PTHR12815:SF42">
    <property type="entry name" value="BACTERIAL SURFACE ANTIGEN (D15) DOMAIN-CONTAINING PROTEIN"/>
    <property type="match status" value="1"/>
</dbReference>
<dbReference type="GO" id="GO:0009279">
    <property type="term" value="C:cell outer membrane"/>
    <property type="evidence" value="ECO:0007669"/>
    <property type="project" value="UniProtKB-SubCell"/>
</dbReference>
<evidence type="ECO:0000256" key="1">
    <source>
        <dbReference type="ARBA" id="ARBA00004442"/>
    </source>
</evidence>
<evidence type="ECO:0000256" key="5">
    <source>
        <dbReference type="ARBA" id="ARBA00023136"/>
    </source>
</evidence>
<dbReference type="InterPro" id="IPR035243">
    <property type="entry name" value="TamA_POTRA_Dom_1"/>
</dbReference>
<evidence type="ECO:0000256" key="2">
    <source>
        <dbReference type="ARBA" id="ARBA00010248"/>
    </source>
</evidence>
<keyword evidence="4" id="KW-0812">Transmembrane</keyword>
<dbReference type="EMBL" id="SNWD01000015">
    <property type="protein sequence ID" value="TDN78787.1"/>
    <property type="molecule type" value="Genomic_DNA"/>
</dbReference>
<reference evidence="12 13" key="1">
    <citation type="submission" date="2019-03" db="EMBL/GenBank/DDBJ databases">
        <title>Genomic Encyclopedia of Type Strains, Phase IV (KMG-IV): sequencing the most valuable type-strain genomes for metagenomic binning, comparative biology and taxonomic classification.</title>
        <authorList>
            <person name="Goeker M."/>
        </authorList>
    </citation>
    <scope>NUCLEOTIDE SEQUENCE [LARGE SCALE GENOMIC DNA]</scope>
    <source>
        <strain evidence="12 13">DSM 25059</strain>
    </source>
</reference>
<evidence type="ECO:0000259" key="11">
    <source>
        <dbReference type="Pfam" id="PF17243"/>
    </source>
</evidence>
<evidence type="ECO:0000259" key="9">
    <source>
        <dbReference type="Pfam" id="PF01103"/>
    </source>
</evidence>
<evidence type="ECO:0000256" key="8">
    <source>
        <dbReference type="SAM" id="MobiDB-lite"/>
    </source>
</evidence>
<proteinExistence type="inferred from homology"/>
<sequence length="660" mass="71084">MCRAVSRRVGWTGAGFLLVLQPVVARGQSVSQDPGAQPAPARSAPAQTSPSLDPTTPMDAMPDLGVEWPDLSSGGIESVEVPQVASLETRYSYRIEGLDEVEADLIRKRFEALSALAQHSGDPASAAQLDRRARQDADLLKQLMRAAGYYDADVAVEVDQQKAEPAVILHVAPHQRYTFESVDLVGLDQTGARADDLQQAFGLSAGDPADADRIDAATTALRERIHDTGFPFAKVSAPELTVDHADGKAVLTLTIDPGGNRTFGRIETADNRVFGGDHVQEIARFHPGDTYDEAEVDDLRRAIIQTGLVSSVRITPVPGDSSDTVNLNVAMEPAPPRTIAGELGYGTGEGARAEASWTHRNLFPPEGALTLRGVLGTREQLANVIFRRNNFKGRDRVLTGQVAATHVNRNAYEAHTLQIAASLERKTNIFFQKKWTWSLGGELLASDERDVIASTGEPRKRTYFIAALPANLVYDGSDDLLNPTRGFRLGARVSPELSLSGDVFGYTRVQLDASAYQPISDSVVLAGRTRLGTILGAPRDAVAPSRRFYAGGGASVRGYGYQDIGPRDPNNDPIGGRSLAEFSIEARVKAFGNFGVVPFLDAGNIYTDAIPRFSNFRFGTGLGVRYYSSFGPIRVDVGTPLNPQPGDPRIAVYVSLGQAF</sequence>
<comment type="similarity">
    <text evidence="2">Belongs to the TamA family.</text>
</comment>
<dbReference type="Proteomes" id="UP000295493">
    <property type="component" value="Unassembled WGS sequence"/>
</dbReference>
<evidence type="ECO:0000256" key="6">
    <source>
        <dbReference type="ARBA" id="ARBA00033063"/>
    </source>
</evidence>
<gene>
    <name evidence="12" type="ORF">EV664_11551</name>
</gene>
<comment type="subunit">
    <text evidence="7">Interacts with TamB to form the translocation and assembly module (TAM).</text>
</comment>
<keyword evidence="4" id="KW-1134">Transmembrane beta strand</keyword>
<feature type="compositionally biased region" description="Low complexity" evidence="8">
    <location>
        <begin position="34"/>
        <end position="51"/>
    </location>
</feature>
<keyword evidence="13" id="KW-1185">Reference proteome</keyword>
<dbReference type="PANTHER" id="PTHR12815">
    <property type="entry name" value="SORTING AND ASSEMBLY MACHINERY SAMM50 PROTEIN FAMILY MEMBER"/>
    <property type="match status" value="1"/>
</dbReference>
<evidence type="ECO:0000259" key="10">
    <source>
        <dbReference type="Pfam" id="PF07244"/>
    </source>
</evidence>
<dbReference type="InterPro" id="IPR000184">
    <property type="entry name" value="Bac_surfAg_D15"/>
</dbReference>
<evidence type="ECO:0000313" key="12">
    <source>
        <dbReference type="EMBL" id="TDN78787.1"/>
    </source>
</evidence>
<protein>
    <recommendedName>
        <fullName evidence="3">Translocation and assembly module subunit TamA</fullName>
    </recommendedName>
    <alternativeName>
        <fullName evidence="6">Autotransporter assembly factor TamA</fullName>
    </alternativeName>
</protein>
<dbReference type="Pfam" id="PF07244">
    <property type="entry name" value="POTRA"/>
    <property type="match status" value="1"/>
</dbReference>
<dbReference type="Pfam" id="PF17243">
    <property type="entry name" value="POTRA_TamA_1"/>
    <property type="match status" value="1"/>
</dbReference>
<feature type="domain" description="Bacterial surface antigen (D15)" evidence="9">
    <location>
        <begin position="369"/>
        <end position="660"/>
    </location>
</feature>